<dbReference type="GO" id="GO:0016747">
    <property type="term" value="F:acyltransferase activity, transferring groups other than amino-acyl groups"/>
    <property type="evidence" value="ECO:0007669"/>
    <property type="project" value="InterPro"/>
</dbReference>
<dbReference type="SUPFAM" id="SSF55729">
    <property type="entry name" value="Acyl-CoA N-acyltransferases (Nat)"/>
    <property type="match status" value="1"/>
</dbReference>
<evidence type="ECO:0000259" key="1">
    <source>
        <dbReference type="PROSITE" id="PS51186"/>
    </source>
</evidence>
<protein>
    <recommendedName>
        <fullName evidence="1">N-acetyltransferase domain-containing protein</fullName>
    </recommendedName>
</protein>
<accession>A0AA40BS71</accession>
<sequence>MYRHASRHTNSHLAIVEDTSLFPPAVVGLAKWVFVPENTAIPGLFPSDMSLPKEVMENMADPEVGMAFLGDQHARHAEYMGNKAHWYLALIATRPDYKGSGAGRLLMEWGIRKVDEEGYAAYLEATPQGKPLFEKYGFRVEEVAEHVDGNYVECSMRRDAKKTE</sequence>
<dbReference type="InterPro" id="IPR052523">
    <property type="entry name" value="Trichothecene_AcTrans"/>
</dbReference>
<comment type="caution">
    <text evidence="2">The sequence shown here is derived from an EMBL/GenBank/DDBJ whole genome shotgun (WGS) entry which is preliminary data.</text>
</comment>
<organism evidence="2 3">
    <name type="scientific">Apiosordaria backusii</name>
    <dbReference type="NCBI Taxonomy" id="314023"/>
    <lineage>
        <taxon>Eukaryota</taxon>
        <taxon>Fungi</taxon>
        <taxon>Dikarya</taxon>
        <taxon>Ascomycota</taxon>
        <taxon>Pezizomycotina</taxon>
        <taxon>Sordariomycetes</taxon>
        <taxon>Sordariomycetidae</taxon>
        <taxon>Sordariales</taxon>
        <taxon>Lasiosphaeriaceae</taxon>
        <taxon>Apiosordaria</taxon>
    </lineage>
</organism>
<dbReference type="InterPro" id="IPR016181">
    <property type="entry name" value="Acyl_CoA_acyltransferase"/>
</dbReference>
<evidence type="ECO:0000313" key="3">
    <source>
        <dbReference type="Proteomes" id="UP001172159"/>
    </source>
</evidence>
<dbReference type="Gene3D" id="3.40.630.30">
    <property type="match status" value="1"/>
</dbReference>
<dbReference type="Pfam" id="PF13673">
    <property type="entry name" value="Acetyltransf_10"/>
    <property type="match status" value="1"/>
</dbReference>
<reference evidence="2" key="1">
    <citation type="submission" date="2023-06" db="EMBL/GenBank/DDBJ databases">
        <title>Genome-scale phylogeny and comparative genomics of the fungal order Sordariales.</title>
        <authorList>
            <consortium name="Lawrence Berkeley National Laboratory"/>
            <person name="Hensen N."/>
            <person name="Bonometti L."/>
            <person name="Westerberg I."/>
            <person name="Brannstrom I.O."/>
            <person name="Guillou S."/>
            <person name="Cros-Aarteil S."/>
            <person name="Calhoun S."/>
            <person name="Haridas S."/>
            <person name="Kuo A."/>
            <person name="Mondo S."/>
            <person name="Pangilinan J."/>
            <person name="Riley R."/>
            <person name="Labutti K."/>
            <person name="Andreopoulos B."/>
            <person name="Lipzen A."/>
            <person name="Chen C."/>
            <person name="Yanf M."/>
            <person name="Daum C."/>
            <person name="Ng V."/>
            <person name="Clum A."/>
            <person name="Steindorff A."/>
            <person name="Ohm R."/>
            <person name="Martin F."/>
            <person name="Silar P."/>
            <person name="Natvig D."/>
            <person name="Lalanne C."/>
            <person name="Gautier V."/>
            <person name="Ament-Velasquez S.L."/>
            <person name="Kruys A."/>
            <person name="Hutchinson M.I."/>
            <person name="Powell A.J."/>
            <person name="Barry K."/>
            <person name="Miller A.N."/>
            <person name="Grigoriev I.V."/>
            <person name="Debuchy R."/>
            <person name="Gladieux P."/>
            <person name="Thoren M.H."/>
            <person name="Johannesson H."/>
        </authorList>
    </citation>
    <scope>NUCLEOTIDE SEQUENCE</scope>
    <source>
        <strain evidence="2">CBS 540.89</strain>
    </source>
</reference>
<dbReference type="PANTHER" id="PTHR42791">
    <property type="entry name" value="GNAT FAMILY ACETYLTRANSFERASE"/>
    <property type="match status" value="1"/>
</dbReference>
<dbReference type="InterPro" id="IPR000182">
    <property type="entry name" value="GNAT_dom"/>
</dbReference>
<dbReference type="AlphaFoldDB" id="A0AA40BS71"/>
<dbReference type="EMBL" id="JAUKTV010000004">
    <property type="protein sequence ID" value="KAK0739452.1"/>
    <property type="molecule type" value="Genomic_DNA"/>
</dbReference>
<name>A0AA40BS71_9PEZI</name>
<proteinExistence type="predicted"/>
<gene>
    <name evidence="2" type="ORF">B0T21DRAFT_400567</name>
</gene>
<dbReference type="Proteomes" id="UP001172159">
    <property type="component" value="Unassembled WGS sequence"/>
</dbReference>
<keyword evidence="3" id="KW-1185">Reference proteome</keyword>
<dbReference type="PROSITE" id="PS51186">
    <property type="entry name" value="GNAT"/>
    <property type="match status" value="1"/>
</dbReference>
<evidence type="ECO:0000313" key="2">
    <source>
        <dbReference type="EMBL" id="KAK0739452.1"/>
    </source>
</evidence>
<dbReference type="PANTHER" id="PTHR42791:SF1">
    <property type="entry name" value="N-ACETYLTRANSFERASE DOMAIN-CONTAINING PROTEIN"/>
    <property type="match status" value="1"/>
</dbReference>
<dbReference type="CDD" id="cd04301">
    <property type="entry name" value="NAT_SF"/>
    <property type="match status" value="1"/>
</dbReference>
<feature type="domain" description="N-acetyltransferase" evidence="1">
    <location>
        <begin position="13"/>
        <end position="161"/>
    </location>
</feature>